<gene>
    <name evidence="3" type="ORF">Prum_072870</name>
</gene>
<dbReference type="Proteomes" id="UP000482960">
    <property type="component" value="Unassembled WGS sequence"/>
</dbReference>
<dbReference type="PANTHER" id="PTHR39428:SF3">
    <property type="entry name" value="DEAZAFLAVIN-DEPENDENT NITROREDUCTASE"/>
    <property type="match status" value="1"/>
</dbReference>
<dbReference type="PANTHER" id="PTHR39428">
    <property type="entry name" value="F420H(2)-DEPENDENT QUINONE REDUCTASE RV1261C"/>
    <property type="match status" value="1"/>
</dbReference>
<dbReference type="EMBL" id="BLPG01000001">
    <property type="protein sequence ID" value="GFJ93645.1"/>
    <property type="molecule type" value="Genomic_DNA"/>
</dbReference>
<name>A0A6V8LLY7_9ACTN</name>
<dbReference type="GO" id="GO:0005886">
    <property type="term" value="C:plasma membrane"/>
    <property type="evidence" value="ECO:0007669"/>
    <property type="project" value="TreeGrafter"/>
</dbReference>
<reference evidence="3 4" key="1">
    <citation type="submission" date="2020-03" db="EMBL/GenBank/DDBJ databases">
        <title>Whole genome shotgun sequence of Phytohabitans rumicis NBRC 108638.</title>
        <authorList>
            <person name="Komaki H."/>
            <person name="Tamura T."/>
        </authorList>
    </citation>
    <scope>NUCLEOTIDE SEQUENCE [LARGE SCALE GENOMIC DNA]</scope>
    <source>
        <strain evidence="3 4">NBRC 108638</strain>
    </source>
</reference>
<sequence>MADEVVDSPVGWVARHISSYVDTNGKSGHYFHGVDALLLTTRGRRSGKLRRTALYYGTRDGDFVLVASNGGSVGHPLWYRNLVVDSRVTVQVKDDVFDAVARTAVGEERVELWDRMAQMFPNYARYQAMVEREIPVVVLTRSA</sequence>
<comment type="caution">
    <text evidence="3">The sequence shown here is derived from an EMBL/GenBank/DDBJ whole genome shotgun (WGS) entry which is preliminary data.</text>
</comment>
<proteinExistence type="inferred from homology"/>
<comment type="catalytic activity">
    <reaction evidence="2">
        <text>oxidized coenzyme F420-(gamma-L-Glu)(n) + a quinol + H(+) = reduced coenzyme F420-(gamma-L-Glu)(n) + a quinone</text>
        <dbReference type="Rhea" id="RHEA:39663"/>
        <dbReference type="Rhea" id="RHEA-COMP:12939"/>
        <dbReference type="Rhea" id="RHEA-COMP:14378"/>
        <dbReference type="ChEBI" id="CHEBI:15378"/>
        <dbReference type="ChEBI" id="CHEBI:24646"/>
        <dbReference type="ChEBI" id="CHEBI:132124"/>
        <dbReference type="ChEBI" id="CHEBI:133980"/>
        <dbReference type="ChEBI" id="CHEBI:139511"/>
    </reaction>
</comment>
<keyword evidence="4" id="KW-1185">Reference proteome</keyword>
<dbReference type="InterPro" id="IPR004378">
    <property type="entry name" value="F420H2_quin_Rdtase"/>
</dbReference>
<dbReference type="RefSeq" id="WP_173080354.1">
    <property type="nucleotide sequence ID" value="NZ_BAABJB010000001.1"/>
</dbReference>
<organism evidence="3 4">
    <name type="scientific">Phytohabitans rumicis</name>
    <dbReference type="NCBI Taxonomy" id="1076125"/>
    <lineage>
        <taxon>Bacteria</taxon>
        <taxon>Bacillati</taxon>
        <taxon>Actinomycetota</taxon>
        <taxon>Actinomycetes</taxon>
        <taxon>Micromonosporales</taxon>
        <taxon>Micromonosporaceae</taxon>
    </lineage>
</organism>
<evidence type="ECO:0000256" key="1">
    <source>
        <dbReference type="ARBA" id="ARBA00008710"/>
    </source>
</evidence>
<dbReference type="GO" id="GO:0070967">
    <property type="term" value="F:coenzyme F420 binding"/>
    <property type="evidence" value="ECO:0007669"/>
    <property type="project" value="TreeGrafter"/>
</dbReference>
<dbReference type="Pfam" id="PF04075">
    <property type="entry name" value="F420H2_quin_red"/>
    <property type="match status" value="1"/>
</dbReference>
<dbReference type="AlphaFoldDB" id="A0A6V8LLY7"/>
<reference evidence="3 4" key="2">
    <citation type="submission" date="2020-03" db="EMBL/GenBank/DDBJ databases">
        <authorList>
            <person name="Ichikawa N."/>
            <person name="Kimura A."/>
            <person name="Kitahashi Y."/>
            <person name="Uohara A."/>
        </authorList>
    </citation>
    <scope>NUCLEOTIDE SEQUENCE [LARGE SCALE GENOMIC DNA]</scope>
    <source>
        <strain evidence="3 4">NBRC 108638</strain>
    </source>
</reference>
<dbReference type="Gene3D" id="2.30.110.10">
    <property type="entry name" value="Electron Transport, Fmn-binding Protein, Chain A"/>
    <property type="match status" value="1"/>
</dbReference>
<protein>
    <submittedName>
        <fullName evidence="3">Nitroreductase</fullName>
    </submittedName>
</protein>
<accession>A0A6V8LLY7</accession>
<comment type="similarity">
    <text evidence="1">Belongs to the F420H(2)-dependent quinone reductase family.</text>
</comment>
<evidence type="ECO:0000256" key="2">
    <source>
        <dbReference type="ARBA" id="ARBA00049106"/>
    </source>
</evidence>
<dbReference type="NCBIfam" id="TIGR00026">
    <property type="entry name" value="hi_GC_TIGR00026"/>
    <property type="match status" value="1"/>
</dbReference>
<dbReference type="InterPro" id="IPR012349">
    <property type="entry name" value="Split_barrel_FMN-bd"/>
</dbReference>
<evidence type="ECO:0000313" key="4">
    <source>
        <dbReference type="Proteomes" id="UP000482960"/>
    </source>
</evidence>
<dbReference type="GO" id="GO:0016491">
    <property type="term" value="F:oxidoreductase activity"/>
    <property type="evidence" value="ECO:0007669"/>
    <property type="project" value="InterPro"/>
</dbReference>
<evidence type="ECO:0000313" key="3">
    <source>
        <dbReference type="EMBL" id="GFJ93645.1"/>
    </source>
</evidence>